<organism evidence="2 3">
    <name type="scientific">Psittacicella hinzii</name>
    <dbReference type="NCBI Taxonomy" id="2028575"/>
    <lineage>
        <taxon>Bacteria</taxon>
        <taxon>Pseudomonadati</taxon>
        <taxon>Pseudomonadota</taxon>
        <taxon>Gammaproteobacteria</taxon>
        <taxon>Pasteurellales</taxon>
        <taxon>Psittacicellaceae</taxon>
        <taxon>Psittacicella</taxon>
    </lineage>
</organism>
<comment type="caution">
    <text evidence="2">The sequence shown here is derived from an EMBL/GenBank/DDBJ whole genome shotgun (WGS) entry which is preliminary data.</text>
</comment>
<dbReference type="EMBL" id="NRHC01000027">
    <property type="protein sequence ID" value="RIY33682.1"/>
    <property type="molecule type" value="Genomic_DNA"/>
</dbReference>
<keyword evidence="3" id="KW-1185">Reference proteome</keyword>
<sequence>MPLRKLSRYIDDPVYFLLWPLPEAIPILSGIALGSYFGSLWFWAGLGFFLSYCIRKYNAHLKANYLGHFLYSYGLIPLRCYSFPNPFVDTFVYGASDYEV</sequence>
<evidence type="ECO:0000313" key="2">
    <source>
        <dbReference type="EMBL" id="RIY33682.1"/>
    </source>
</evidence>
<dbReference type="InterPro" id="IPR009838">
    <property type="entry name" value="T4SS_TraL"/>
</dbReference>
<dbReference type="RefSeq" id="WP_119524703.1">
    <property type="nucleotide sequence ID" value="NZ_NRHC01000027.1"/>
</dbReference>
<proteinExistence type="predicted"/>
<accession>A0A3A1Y600</accession>
<keyword evidence="1" id="KW-0812">Transmembrane</keyword>
<dbReference type="Proteomes" id="UP000265691">
    <property type="component" value="Unassembled WGS sequence"/>
</dbReference>
<evidence type="ECO:0000256" key="1">
    <source>
        <dbReference type="SAM" id="Phobius"/>
    </source>
</evidence>
<gene>
    <name evidence="2" type="ORF">CKF54_02445</name>
</gene>
<reference evidence="2 3" key="1">
    <citation type="submission" date="2017-08" db="EMBL/GenBank/DDBJ databases">
        <title>Reclassification of Bisgaard taxon 37 and 44.</title>
        <authorList>
            <person name="Christensen H."/>
        </authorList>
    </citation>
    <scope>NUCLEOTIDE SEQUENCE [LARGE SCALE GENOMIC DNA]</scope>
    <source>
        <strain evidence="2 3">B96_3</strain>
    </source>
</reference>
<name>A0A3A1Y600_9GAMM</name>
<evidence type="ECO:0000313" key="3">
    <source>
        <dbReference type="Proteomes" id="UP000265691"/>
    </source>
</evidence>
<dbReference type="GO" id="GO:0019867">
    <property type="term" value="C:outer membrane"/>
    <property type="evidence" value="ECO:0007669"/>
    <property type="project" value="InterPro"/>
</dbReference>
<dbReference type="AlphaFoldDB" id="A0A3A1Y600"/>
<keyword evidence="1" id="KW-1133">Transmembrane helix</keyword>
<keyword evidence="1" id="KW-0472">Membrane</keyword>
<dbReference type="Pfam" id="PF07178">
    <property type="entry name" value="TraL"/>
    <property type="match status" value="1"/>
</dbReference>
<protein>
    <recommendedName>
        <fullName evidence="4">Type IV conjugative transfer system protein TraL</fullName>
    </recommendedName>
</protein>
<dbReference type="OrthoDB" id="9813422at2"/>
<feature type="transmembrane region" description="Helical" evidence="1">
    <location>
        <begin position="27"/>
        <end position="54"/>
    </location>
</feature>
<evidence type="ECO:0008006" key="4">
    <source>
        <dbReference type="Google" id="ProtNLM"/>
    </source>
</evidence>